<dbReference type="GO" id="GO:0030018">
    <property type="term" value="C:Z disc"/>
    <property type="evidence" value="ECO:0007669"/>
    <property type="project" value="UniProtKB-ARBA"/>
</dbReference>
<feature type="domain" description="Fibronectin type-III" evidence="15">
    <location>
        <begin position="1491"/>
        <end position="1587"/>
    </location>
</feature>
<dbReference type="SMART" id="SM00409">
    <property type="entry name" value="IG"/>
    <property type="match status" value="8"/>
</dbReference>
<evidence type="ECO:0000256" key="10">
    <source>
        <dbReference type="ARBA" id="ARBA00073138"/>
    </source>
</evidence>
<dbReference type="Gene3D" id="2.60.40.10">
    <property type="entry name" value="Immunoglobulins"/>
    <property type="match status" value="14"/>
</dbReference>
<dbReference type="InterPro" id="IPR036028">
    <property type="entry name" value="SH3-like_dom_sf"/>
</dbReference>
<sequence length="1700" mass="190352">MSEPYCLLSIFYDNIALISAEDIEDIMESVDFGATFFAASTFVPENVEALHLIEGEKVYVLDQKNEEWWLVKKYLTNDTGMAPAKCLMDKDTYKRFILDKLGEKISKLPVFDKGHPGEKPEAPVIVERLKLQKVQDGGTMQFECRVKGNPRPVITWFRQTAILKPSPDFQIFYDEDNVATLIIREVFPEDAGLFTVVAKNVAGFATSTAQLIVEAPLSDHGSESTQVSRRSLSSEIEYGLSMRTDFTFRESSLVDLLEGIPPTFASKPTSRIVEEGTTMELECRLVAVPEPDITWICNGKKVKETKRISFFVQSDVHMYCHILRIEKVTRKDAGIYEIIARNQEGEAVNAISVTVQPAGPPKVLEPLKDIEVEEGGEVILQTKITGAPQPKVKWFKDGKELINDYKVKISSEGETQTLMIRETKKEDDTGNYVLKAENPSGFVETCASLLVKIKWYANDNEILSSERYTLRNLGNSHSLEIGPLVPIDGGRYEVRAINPLGEASCTVDLVVNGNLASLSPVMKPSLLALHSCNSEINLSFAEIPVTRLEPPTFTEKFSDQECPLGSKQDWYMLQVHDLKPERSFGEYKVVAENPAGQVSHFATVFPLPKPSTILFMKPLQNLSVEKCCEVQLECETNRPCTVQWFHSKKPLMLSDKVETVSIGSQHRLVIKEVTNDDAGSYACTVNDQTTEATLSVTERGPEFLQKLHDLEVKETEAASFVVKVSTPTAKVTWHKDGEQLEKLNENLEFVEDGLFRKLIIHSATVHEEGEYTCVLGDHECTAELTVIELPPDFIRRLEDVAACVGEVAVFEVQLSKGDALAKWSKDGQDLVQSDRVKVVIDGKHQRLIISDCILSDEGSYSCMVGNKKCSAKLTIQALEKPPLICRDELITMYKVKEGEQLVIDVYFSAYPEPSAEWTLNGKPTDKLKNIEKTVKETYVRLTVQKIEKCHIGTYCLRLANPCGDTAVEITVKLIERPSKPGAPTSTEITNSSVTLHWKVPECDGCSPIKGYILESYSKATKRWIQVVEGIKDTTYTVTNLNRGQEIKFRVYAENNMGLSDSSEGEYITVQAPMKPEAPIVKQPLEDVCIERPSLEYQEDLLHQRLKIGEQWKVPVKVSGYPSPQIEWRKDGELIDSEQKVAVYTEQNETVIAIYSLKREHSGSYTVKASNDAGIETISFILKVIDRPGTPEGPLLVKSVSTESVTLQWKPPIDDGGVDISYTIEKLDILRKVWMQVTNVSGDIHSYSVQDLVDGSEYMFRIFAENIIGRSEPLLSDTVIVKSPHDKPGPPLGPFAITGMTETSFTLGWNPPEHDGGLPILEYSIEKREVGKKAWQKVETIEASKINIQITGMKKNIGYHFRVSARNEVGWGSPLSPDESITVGKRFTPPSPPSNLTVVDVTSRSVTLNWSSPSNMGGAELTGYIVEKRLTTKKKWDRVVTLEPSVTQFTAENLKEKSIYQFRVFAENPIGLGEAAETGNVALKATATVASPPTGPLEVQHAGAHAIILTWGQPESDGGAPLESYCVALRDTRRTMWIEVGHVSAEKQRLVVKDLQEGRSYVMRVFAKNEIGMSEPLESEEPIQIARPSEGHGEEEEGPDYKDTPSLSFSTETPSSWLREAGMDADIRSYARASLLRRDEYFFRIWYYSKQLFNLFDVMKKCSLSAKSQCYQMVHTRRRGIRTVTEKEKRLLFLLFFHAEE</sequence>
<evidence type="ECO:0000256" key="12">
    <source>
        <dbReference type="SAM" id="MobiDB-lite"/>
    </source>
</evidence>
<dbReference type="PROSITE" id="PS50002">
    <property type="entry name" value="SH3"/>
    <property type="match status" value="1"/>
</dbReference>
<comment type="similarity">
    <text evidence="3">Belongs to the protein kinase superfamily. CAMK Ser/Thr protein kinase family.</text>
</comment>
<dbReference type="InterPro" id="IPR003961">
    <property type="entry name" value="FN3_dom"/>
</dbReference>
<feature type="domain" description="Ig-like" evidence="14">
    <location>
        <begin position="791"/>
        <end position="874"/>
    </location>
</feature>
<dbReference type="Proteomes" id="UP000677054">
    <property type="component" value="Unassembled WGS sequence"/>
</dbReference>
<feature type="region of interest" description="Disordered" evidence="12">
    <location>
        <begin position="1587"/>
        <end position="1611"/>
    </location>
</feature>
<dbReference type="InterPro" id="IPR007110">
    <property type="entry name" value="Ig-like_dom"/>
</dbReference>
<dbReference type="SMART" id="SM00060">
    <property type="entry name" value="FN3"/>
    <property type="match status" value="5"/>
</dbReference>
<evidence type="ECO:0000259" key="15">
    <source>
        <dbReference type="PROSITE" id="PS50853"/>
    </source>
</evidence>
<feature type="domain" description="Ig-like" evidence="14">
    <location>
        <begin position="123"/>
        <end position="212"/>
    </location>
</feature>
<feature type="domain" description="Fibronectin type-III" evidence="15">
    <location>
        <begin position="1189"/>
        <end position="1283"/>
    </location>
</feature>
<dbReference type="FunFam" id="2.60.40.10:FF:000031">
    <property type="entry name" value="Myosin-binding protein C, slow type"/>
    <property type="match status" value="1"/>
</dbReference>
<dbReference type="InterPro" id="IPR013783">
    <property type="entry name" value="Ig-like_fold"/>
</dbReference>
<dbReference type="GO" id="GO:0005198">
    <property type="term" value="F:structural molecule activity"/>
    <property type="evidence" value="ECO:0007669"/>
    <property type="project" value="UniProtKB-ARBA"/>
</dbReference>
<evidence type="ECO:0000256" key="3">
    <source>
        <dbReference type="ARBA" id="ARBA00006692"/>
    </source>
</evidence>
<name>A0A7R8ZZE6_9CRUS</name>
<keyword evidence="9" id="KW-0393">Immunoglobulin domain</keyword>
<dbReference type="CDD" id="cd00063">
    <property type="entry name" value="FN3"/>
    <property type="match status" value="5"/>
</dbReference>
<feature type="domain" description="Ig-like" evidence="14">
    <location>
        <begin position="1092"/>
        <end position="1178"/>
    </location>
</feature>
<feature type="domain" description="Ig-like" evidence="14">
    <location>
        <begin position="361"/>
        <end position="450"/>
    </location>
</feature>
<dbReference type="OrthoDB" id="6381907at2759"/>
<keyword evidence="6" id="KW-0677">Repeat</keyword>
<dbReference type="PANTHER" id="PTHR13817">
    <property type="entry name" value="TITIN"/>
    <property type="match status" value="1"/>
</dbReference>
<dbReference type="Pfam" id="PF00041">
    <property type="entry name" value="fn3"/>
    <property type="match status" value="5"/>
</dbReference>
<proteinExistence type="inferred from homology"/>
<comment type="subcellular location">
    <subcellularLocation>
        <location evidence="2">Cytoplasm</location>
        <location evidence="2">Myofibril</location>
        <location evidence="2">Sarcomere</location>
    </subcellularLocation>
    <subcellularLocation>
        <location evidence="1">Nucleus</location>
    </subcellularLocation>
</comment>
<dbReference type="FunFam" id="2.60.40.10:FF:000050">
    <property type="entry name" value="Titin isoform B"/>
    <property type="match status" value="2"/>
</dbReference>
<dbReference type="PANTHER" id="PTHR13817:SF151">
    <property type="entry name" value="TITIN"/>
    <property type="match status" value="1"/>
</dbReference>
<dbReference type="InterPro" id="IPR050964">
    <property type="entry name" value="Striated_Muscle_Regulatory"/>
</dbReference>
<evidence type="ECO:0000256" key="2">
    <source>
        <dbReference type="ARBA" id="ARBA00004204"/>
    </source>
</evidence>
<feature type="domain" description="Fibronectin type-III" evidence="15">
    <location>
        <begin position="1391"/>
        <end position="1485"/>
    </location>
</feature>
<evidence type="ECO:0000256" key="11">
    <source>
        <dbReference type="PROSITE-ProRule" id="PRU00192"/>
    </source>
</evidence>
<reference evidence="16" key="1">
    <citation type="submission" date="2020-11" db="EMBL/GenBank/DDBJ databases">
        <authorList>
            <person name="Tran Van P."/>
        </authorList>
    </citation>
    <scope>NUCLEOTIDE SEQUENCE</scope>
</reference>
<evidence type="ECO:0000256" key="9">
    <source>
        <dbReference type="ARBA" id="ARBA00023319"/>
    </source>
</evidence>
<dbReference type="InterPro" id="IPR013098">
    <property type="entry name" value="Ig_I-set"/>
</dbReference>
<dbReference type="PROSITE" id="PS50853">
    <property type="entry name" value="FN3"/>
    <property type="match status" value="5"/>
</dbReference>
<keyword evidence="7" id="KW-1015">Disulfide bond</keyword>
<protein>
    <recommendedName>
        <fullName evidence="10">Titin</fullName>
    </recommendedName>
</protein>
<dbReference type="EMBL" id="CAJPEV010000011">
    <property type="protein sequence ID" value="CAG0878669.1"/>
    <property type="molecule type" value="Genomic_DNA"/>
</dbReference>
<dbReference type="GO" id="GO:0050793">
    <property type="term" value="P:regulation of developmental process"/>
    <property type="evidence" value="ECO:0007669"/>
    <property type="project" value="UniProtKB-ARBA"/>
</dbReference>
<feature type="domain" description="Fibronectin type-III" evidence="15">
    <location>
        <begin position="979"/>
        <end position="1072"/>
    </location>
</feature>
<dbReference type="FunFam" id="2.60.40.10:FF:000097">
    <property type="entry name" value="Bent, isoform F"/>
    <property type="match status" value="1"/>
</dbReference>
<dbReference type="InterPro" id="IPR036179">
    <property type="entry name" value="Ig-like_dom_sf"/>
</dbReference>
<dbReference type="Pfam" id="PF07653">
    <property type="entry name" value="SH3_2"/>
    <property type="match status" value="1"/>
</dbReference>
<evidence type="ECO:0000256" key="7">
    <source>
        <dbReference type="ARBA" id="ARBA00023157"/>
    </source>
</evidence>
<dbReference type="GO" id="GO:0009653">
    <property type="term" value="P:anatomical structure morphogenesis"/>
    <property type="evidence" value="ECO:0007669"/>
    <property type="project" value="UniProtKB-ARBA"/>
</dbReference>
<evidence type="ECO:0000259" key="13">
    <source>
        <dbReference type="PROSITE" id="PS50002"/>
    </source>
</evidence>
<feature type="domain" description="Ig-like" evidence="14">
    <location>
        <begin position="701"/>
        <end position="785"/>
    </location>
</feature>
<dbReference type="SUPFAM" id="SSF49265">
    <property type="entry name" value="Fibronectin type III"/>
    <property type="match status" value="3"/>
</dbReference>
<dbReference type="Gene3D" id="2.30.30.40">
    <property type="entry name" value="SH3 Domains"/>
    <property type="match status" value="1"/>
</dbReference>
<dbReference type="FunFam" id="2.60.40.10:FF:000056">
    <property type="entry name" value="twitchin isoform X4"/>
    <property type="match status" value="2"/>
</dbReference>
<evidence type="ECO:0000256" key="5">
    <source>
        <dbReference type="ARBA" id="ARBA00022490"/>
    </source>
</evidence>
<evidence type="ECO:0000256" key="4">
    <source>
        <dbReference type="ARBA" id="ARBA00022443"/>
    </source>
</evidence>
<evidence type="ECO:0000259" key="14">
    <source>
        <dbReference type="PROSITE" id="PS50835"/>
    </source>
</evidence>
<dbReference type="GO" id="GO:0030154">
    <property type="term" value="P:cell differentiation"/>
    <property type="evidence" value="ECO:0007669"/>
    <property type="project" value="UniProtKB-ARBA"/>
</dbReference>
<organism evidence="16">
    <name type="scientific">Darwinula stevensoni</name>
    <dbReference type="NCBI Taxonomy" id="69355"/>
    <lineage>
        <taxon>Eukaryota</taxon>
        <taxon>Metazoa</taxon>
        <taxon>Ecdysozoa</taxon>
        <taxon>Arthropoda</taxon>
        <taxon>Crustacea</taxon>
        <taxon>Oligostraca</taxon>
        <taxon>Ostracoda</taxon>
        <taxon>Podocopa</taxon>
        <taxon>Podocopida</taxon>
        <taxon>Darwinulocopina</taxon>
        <taxon>Darwinuloidea</taxon>
        <taxon>Darwinulidae</taxon>
        <taxon>Darwinula</taxon>
    </lineage>
</organism>
<dbReference type="FunFam" id="2.60.40.10:FF:000147">
    <property type="entry name" value="Myosin light chain kinase"/>
    <property type="match status" value="1"/>
</dbReference>
<gene>
    <name evidence="16" type="ORF">DSTB1V02_LOCUS188</name>
</gene>
<evidence type="ECO:0000313" key="16">
    <source>
        <dbReference type="EMBL" id="CAD7240155.1"/>
    </source>
</evidence>
<feature type="domain" description="Ig-like" evidence="14">
    <location>
        <begin position="610"/>
        <end position="695"/>
    </location>
</feature>
<evidence type="ECO:0000313" key="17">
    <source>
        <dbReference type="Proteomes" id="UP000677054"/>
    </source>
</evidence>
<dbReference type="GO" id="GO:0005634">
    <property type="term" value="C:nucleus"/>
    <property type="evidence" value="ECO:0007669"/>
    <property type="project" value="UniProtKB-SubCell"/>
</dbReference>
<dbReference type="InterPro" id="IPR036116">
    <property type="entry name" value="FN3_sf"/>
</dbReference>
<dbReference type="FunFam" id="2.60.40.10:FF:000425">
    <property type="entry name" value="Myosin light chain kinase"/>
    <property type="match status" value="1"/>
</dbReference>
<dbReference type="InterPro" id="IPR001452">
    <property type="entry name" value="SH3_domain"/>
</dbReference>
<dbReference type="InterPro" id="IPR003599">
    <property type="entry name" value="Ig_sub"/>
</dbReference>
<dbReference type="CDD" id="cd00096">
    <property type="entry name" value="Ig"/>
    <property type="match status" value="2"/>
</dbReference>
<dbReference type="SMART" id="SM00408">
    <property type="entry name" value="IGc2"/>
    <property type="match status" value="5"/>
</dbReference>
<keyword evidence="8" id="KW-0539">Nucleus</keyword>
<dbReference type="PRINTS" id="PR00014">
    <property type="entry name" value="FNTYPEIII"/>
</dbReference>
<dbReference type="SUPFAM" id="SSF48726">
    <property type="entry name" value="Immunoglobulin"/>
    <property type="match status" value="9"/>
</dbReference>
<dbReference type="PROSITE" id="PS50835">
    <property type="entry name" value="IG_LIKE"/>
    <property type="match status" value="7"/>
</dbReference>
<accession>A0A7R8ZZE6</accession>
<feature type="domain" description="Fibronectin type-III" evidence="15">
    <location>
        <begin position="1289"/>
        <end position="1390"/>
    </location>
</feature>
<dbReference type="Pfam" id="PF07679">
    <property type="entry name" value="I-set"/>
    <property type="match status" value="9"/>
</dbReference>
<feature type="domain" description="SH3" evidence="13">
    <location>
        <begin position="31"/>
        <end position="92"/>
    </location>
</feature>
<dbReference type="SUPFAM" id="SSF50044">
    <property type="entry name" value="SH3-domain"/>
    <property type="match status" value="1"/>
</dbReference>
<keyword evidence="17" id="KW-1185">Reference proteome</keyword>
<feature type="domain" description="Ig-like" evidence="14">
    <location>
        <begin position="262"/>
        <end position="354"/>
    </location>
</feature>
<evidence type="ECO:0000256" key="8">
    <source>
        <dbReference type="ARBA" id="ARBA00023242"/>
    </source>
</evidence>
<evidence type="ECO:0000256" key="1">
    <source>
        <dbReference type="ARBA" id="ARBA00004123"/>
    </source>
</evidence>
<evidence type="ECO:0000256" key="6">
    <source>
        <dbReference type="ARBA" id="ARBA00022737"/>
    </source>
</evidence>
<dbReference type="GO" id="GO:0009888">
    <property type="term" value="P:tissue development"/>
    <property type="evidence" value="ECO:0007669"/>
    <property type="project" value="UniProtKB-ARBA"/>
</dbReference>
<keyword evidence="5" id="KW-0963">Cytoplasm</keyword>
<keyword evidence="4 11" id="KW-0728">SH3 domain</keyword>
<dbReference type="InterPro" id="IPR003598">
    <property type="entry name" value="Ig_sub2"/>
</dbReference>
<dbReference type="GO" id="GO:0051239">
    <property type="term" value="P:regulation of multicellular organismal process"/>
    <property type="evidence" value="ECO:0007669"/>
    <property type="project" value="UniProtKB-ARBA"/>
</dbReference>
<dbReference type="EMBL" id="LR899528">
    <property type="protein sequence ID" value="CAD7240155.1"/>
    <property type="molecule type" value="Genomic_DNA"/>
</dbReference>
<dbReference type="GO" id="GO:0007517">
    <property type="term" value="P:muscle organ development"/>
    <property type="evidence" value="ECO:0007669"/>
    <property type="project" value="UniProtKB-ARBA"/>
</dbReference>